<evidence type="ECO:0000313" key="4">
    <source>
        <dbReference type="Proteomes" id="UP000004816"/>
    </source>
</evidence>
<evidence type="ECO:0000256" key="2">
    <source>
        <dbReference type="SAM" id="SignalP"/>
    </source>
</evidence>
<name>E5XVD1_SEGRC</name>
<evidence type="ECO:0000313" key="3">
    <source>
        <dbReference type="EMBL" id="EFV11691.1"/>
    </source>
</evidence>
<proteinExistence type="predicted"/>
<dbReference type="RefSeq" id="WP_007472483.1">
    <property type="nucleotide sequence ID" value="NZ_KI391953.1"/>
</dbReference>
<dbReference type="EMBL" id="ACZI02000001">
    <property type="protein sequence ID" value="EFV11691.1"/>
    <property type="molecule type" value="Genomic_DNA"/>
</dbReference>
<keyword evidence="4" id="KW-1185">Reference proteome</keyword>
<feature type="compositionally biased region" description="Pro residues" evidence="1">
    <location>
        <begin position="73"/>
        <end position="87"/>
    </location>
</feature>
<comment type="caution">
    <text evidence="3">The sequence shown here is derived from an EMBL/GenBank/DDBJ whole genome shotgun (WGS) entry which is preliminary data.</text>
</comment>
<dbReference type="HOGENOM" id="CLU_2481532_0_0_11"/>
<sequence length="87" mass="9048">MPRPPKALSALVAIALGLMPVGGSASLAAAGPVVHAPDGALDDPNNPNNPNGFEQSDDPYNRDLKNRVVEPLNPMPPSPPNRKPIIP</sequence>
<evidence type="ECO:0000256" key="1">
    <source>
        <dbReference type="SAM" id="MobiDB-lite"/>
    </source>
</evidence>
<accession>E5XVD1</accession>
<protein>
    <submittedName>
        <fullName evidence="3">Uncharacterized protein</fullName>
    </submittedName>
</protein>
<feature type="compositionally biased region" description="Basic and acidic residues" evidence="1">
    <location>
        <begin position="59"/>
        <end position="68"/>
    </location>
</feature>
<dbReference type="AlphaFoldDB" id="E5XVD1"/>
<reference evidence="3 4" key="1">
    <citation type="journal article" date="2011" name="Stand. Genomic Sci.">
        <title>High quality draft genome sequence of Segniliparus rugosus CDC 945(T)= (ATCC BAA-974(T)).</title>
        <authorList>
            <person name="Earl A.M."/>
            <person name="Desjardins C.A."/>
            <person name="Fitzgerald M.G."/>
            <person name="Arachchi H.M."/>
            <person name="Zeng Q."/>
            <person name="Mehta T."/>
            <person name="Griggs A."/>
            <person name="Birren B.W."/>
            <person name="Toney N.C."/>
            <person name="Carr J."/>
            <person name="Posey J."/>
            <person name="Butler W.R."/>
        </authorList>
    </citation>
    <scope>NUCLEOTIDE SEQUENCE [LARGE SCALE GENOMIC DNA]</scope>
    <source>
        <strain evidence="4">ATCC BAA-974 / DSM 45345 / CCUG 50838 / CIP 108380 / JCM 13579 / CDC 945</strain>
    </source>
</reference>
<dbReference type="Proteomes" id="UP000004816">
    <property type="component" value="Unassembled WGS sequence"/>
</dbReference>
<feature type="chain" id="PRO_5039022798" evidence="2">
    <location>
        <begin position="26"/>
        <end position="87"/>
    </location>
</feature>
<organism evidence="3 4">
    <name type="scientific">Segniliparus rugosus (strain ATCC BAA-974 / DSM 45345 / CCUG 50838 / CIP 108380 / JCM 13579 / CDC 945)</name>
    <dbReference type="NCBI Taxonomy" id="679197"/>
    <lineage>
        <taxon>Bacteria</taxon>
        <taxon>Bacillati</taxon>
        <taxon>Actinomycetota</taxon>
        <taxon>Actinomycetes</taxon>
        <taxon>Mycobacteriales</taxon>
        <taxon>Segniliparaceae</taxon>
        <taxon>Segniliparus</taxon>
    </lineage>
</organism>
<keyword evidence="2" id="KW-0732">Signal</keyword>
<feature type="signal peptide" evidence="2">
    <location>
        <begin position="1"/>
        <end position="25"/>
    </location>
</feature>
<feature type="region of interest" description="Disordered" evidence="1">
    <location>
        <begin position="34"/>
        <end position="87"/>
    </location>
</feature>
<gene>
    <name evidence="3" type="ORF">HMPREF9336_03453</name>
</gene>